<name>A0A7M3E3N3_RHILE</name>
<accession>A0A7M3E3N3</accession>
<organism evidence="1 2">
    <name type="scientific">Rhizobium leguminosarum</name>
    <dbReference type="NCBI Taxonomy" id="384"/>
    <lineage>
        <taxon>Bacteria</taxon>
        <taxon>Pseudomonadati</taxon>
        <taxon>Pseudomonadota</taxon>
        <taxon>Alphaproteobacteria</taxon>
        <taxon>Hyphomicrobiales</taxon>
        <taxon>Rhizobiaceae</taxon>
        <taxon>Rhizobium/Agrobacterium group</taxon>
        <taxon>Rhizobium</taxon>
    </lineage>
</organism>
<dbReference type="AlphaFoldDB" id="A0A7M3E3N3"/>
<reference evidence="1 2" key="1">
    <citation type="submission" date="2019-02" db="EMBL/GenBank/DDBJ databases">
        <title>The genomic architecture of introgression among sibling species of bacteria.</title>
        <authorList>
            <person name="Cavassim M.I.A."/>
            <person name="Moeskjaer S."/>
            <person name="Moslemi C."/>
            <person name="Fields B."/>
            <person name="Bachmann A."/>
            <person name="Vilhjalmsson B."/>
            <person name="Schierup M.H."/>
            <person name="Young J.P.W."/>
            <person name="Andersen S.U."/>
        </authorList>
    </citation>
    <scope>NUCLEOTIDE SEQUENCE [LARGE SCALE GENOMIC DNA]</scope>
    <source>
        <strain evidence="1 2">SM135B</strain>
    </source>
</reference>
<evidence type="ECO:0000313" key="1">
    <source>
        <dbReference type="EMBL" id="TAY55553.1"/>
    </source>
</evidence>
<comment type="caution">
    <text evidence="1">The sequence shown here is derived from an EMBL/GenBank/DDBJ whole genome shotgun (WGS) entry which is preliminary data.</text>
</comment>
<evidence type="ECO:0000313" key="2">
    <source>
        <dbReference type="Proteomes" id="UP000292974"/>
    </source>
</evidence>
<protein>
    <submittedName>
        <fullName evidence="1">Uncharacterized protein</fullName>
    </submittedName>
</protein>
<proteinExistence type="predicted"/>
<dbReference type="EMBL" id="SIOP01000001">
    <property type="protein sequence ID" value="TAY55553.1"/>
    <property type="molecule type" value="Genomic_DNA"/>
</dbReference>
<gene>
    <name evidence="1" type="ORF">ELH90_17245</name>
</gene>
<sequence length="76" mass="8684">MLYPLHSPKCRRQKIVSTFQRRQQFVFRGYAISKLRFEKGKRGTLFFGVCNSVAAPKAGTSKDCPDKADVGWIVNF</sequence>
<dbReference type="Proteomes" id="UP000292974">
    <property type="component" value="Unassembled WGS sequence"/>
</dbReference>